<dbReference type="Proteomes" id="UP000814128">
    <property type="component" value="Unassembled WGS sequence"/>
</dbReference>
<protein>
    <submittedName>
        <fullName evidence="1">Uncharacterized protein</fullName>
    </submittedName>
</protein>
<evidence type="ECO:0000313" key="2">
    <source>
        <dbReference type="Proteomes" id="UP000814128"/>
    </source>
</evidence>
<reference evidence="1" key="2">
    <citation type="journal article" date="2022" name="New Phytol.">
        <title>Evolutionary transition to the ectomycorrhizal habit in the genomes of a hyperdiverse lineage of mushroom-forming fungi.</title>
        <authorList>
            <person name="Looney B."/>
            <person name="Miyauchi S."/>
            <person name="Morin E."/>
            <person name="Drula E."/>
            <person name="Courty P.E."/>
            <person name="Kohler A."/>
            <person name="Kuo A."/>
            <person name="LaButti K."/>
            <person name="Pangilinan J."/>
            <person name="Lipzen A."/>
            <person name="Riley R."/>
            <person name="Andreopoulos W."/>
            <person name="He G."/>
            <person name="Johnson J."/>
            <person name="Nolan M."/>
            <person name="Tritt A."/>
            <person name="Barry K.W."/>
            <person name="Grigoriev I.V."/>
            <person name="Nagy L.G."/>
            <person name="Hibbett D."/>
            <person name="Henrissat B."/>
            <person name="Matheny P.B."/>
            <person name="Labbe J."/>
            <person name="Martin F.M."/>
        </authorList>
    </citation>
    <scope>NUCLEOTIDE SEQUENCE</scope>
    <source>
        <strain evidence="1">EC-137</strain>
    </source>
</reference>
<accession>A0ACB8QE74</accession>
<sequence>MFSLMKIATLATIAFGALVSALPQPVASPDIKALVARQASAPDVTTVLTNLNNDLQGPVGQLNALTAATATPDKVQPIVLNIQVIISAAVDAAKGKPAGSGDLFVLLSVVINLVIGAFGKVINFPGVDKASLIVIFQLVDSVLAALIHLVLGLVGVVVALLVALLGGVVSIIIELNLTAVISVLLI</sequence>
<dbReference type="EMBL" id="MU273648">
    <property type="protein sequence ID" value="KAI0029947.1"/>
    <property type="molecule type" value="Genomic_DNA"/>
</dbReference>
<keyword evidence="2" id="KW-1185">Reference proteome</keyword>
<gene>
    <name evidence="1" type="ORF">K488DRAFT_72586</name>
</gene>
<name>A0ACB8QE74_9AGAM</name>
<proteinExistence type="predicted"/>
<evidence type="ECO:0000313" key="1">
    <source>
        <dbReference type="EMBL" id="KAI0029947.1"/>
    </source>
</evidence>
<organism evidence="1 2">
    <name type="scientific">Vararia minispora EC-137</name>
    <dbReference type="NCBI Taxonomy" id="1314806"/>
    <lineage>
        <taxon>Eukaryota</taxon>
        <taxon>Fungi</taxon>
        <taxon>Dikarya</taxon>
        <taxon>Basidiomycota</taxon>
        <taxon>Agaricomycotina</taxon>
        <taxon>Agaricomycetes</taxon>
        <taxon>Russulales</taxon>
        <taxon>Lachnocladiaceae</taxon>
        <taxon>Vararia</taxon>
    </lineage>
</organism>
<reference evidence="1" key="1">
    <citation type="submission" date="2021-02" db="EMBL/GenBank/DDBJ databases">
        <authorList>
            <consortium name="DOE Joint Genome Institute"/>
            <person name="Ahrendt S."/>
            <person name="Looney B.P."/>
            <person name="Miyauchi S."/>
            <person name="Morin E."/>
            <person name="Drula E."/>
            <person name="Courty P.E."/>
            <person name="Chicoki N."/>
            <person name="Fauchery L."/>
            <person name="Kohler A."/>
            <person name="Kuo A."/>
            <person name="Labutti K."/>
            <person name="Pangilinan J."/>
            <person name="Lipzen A."/>
            <person name="Riley R."/>
            <person name="Andreopoulos W."/>
            <person name="He G."/>
            <person name="Johnson J."/>
            <person name="Barry K.W."/>
            <person name="Grigoriev I.V."/>
            <person name="Nagy L."/>
            <person name="Hibbett D."/>
            <person name="Henrissat B."/>
            <person name="Matheny P.B."/>
            <person name="Labbe J."/>
            <person name="Martin F."/>
        </authorList>
    </citation>
    <scope>NUCLEOTIDE SEQUENCE</scope>
    <source>
        <strain evidence="1">EC-137</strain>
    </source>
</reference>
<comment type="caution">
    <text evidence="1">The sequence shown here is derived from an EMBL/GenBank/DDBJ whole genome shotgun (WGS) entry which is preliminary data.</text>
</comment>